<keyword evidence="3" id="KW-1185">Reference proteome</keyword>
<comment type="caution">
    <text evidence="2">The sequence shown here is derived from an EMBL/GenBank/DDBJ whole genome shotgun (WGS) entry which is preliminary data.</text>
</comment>
<accession>A0ABS8ZCL8</accession>
<dbReference type="Proteomes" id="UP001521150">
    <property type="component" value="Unassembled WGS sequence"/>
</dbReference>
<feature type="transmembrane region" description="Helical" evidence="1">
    <location>
        <begin position="20"/>
        <end position="40"/>
    </location>
</feature>
<protein>
    <submittedName>
        <fullName evidence="2">Uncharacterized protein</fullName>
    </submittedName>
</protein>
<dbReference type="EMBL" id="JAJVCN010000002">
    <property type="protein sequence ID" value="MCE7005596.1"/>
    <property type="molecule type" value="Genomic_DNA"/>
</dbReference>
<evidence type="ECO:0000256" key="1">
    <source>
        <dbReference type="SAM" id="Phobius"/>
    </source>
</evidence>
<gene>
    <name evidence="2" type="ORF">LWC34_22610</name>
</gene>
<feature type="transmembrane region" description="Helical" evidence="1">
    <location>
        <begin position="105"/>
        <end position="138"/>
    </location>
</feature>
<dbReference type="RefSeq" id="WP_233727164.1">
    <property type="nucleotide sequence ID" value="NZ_JAJVCN010000002.1"/>
</dbReference>
<organism evidence="2 3">
    <name type="scientific">Kibdelosporangium philippinense</name>
    <dbReference type="NCBI Taxonomy" id="211113"/>
    <lineage>
        <taxon>Bacteria</taxon>
        <taxon>Bacillati</taxon>
        <taxon>Actinomycetota</taxon>
        <taxon>Actinomycetes</taxon>
        <taxon>Pseudonocardiales</taxon>
        <taxon>Pseudonocardiaceae</taxon>
        <taxon>Kibdelosporangium</taxon>
    </lineage>
</organism>
<evidence type="ECO:0000313" key="3">
    <source>
        <dbReference type="Proteomes" id="UP001521150"/>
    </source>
</evidence>
<proteinExistence type="predicted"/>
<keyword evidence="1" id="KW-1133">Transmembrane helix</keyword>
<sequence length="148" mass="16566">MKMRISDGETAAPLMVRVSFWFWVGAAVVGLLDAVLFFYFKDQLIETTIRQNPALNVDQVRSGANSFVWLTLILAVLFGSLYVYFGRQMRIGVRKARTRLLIAGIVHLVISVLFPVSYIVLLGVLLSVVGALLMFVPYQAKTYFSAEV</sequence>
<reference evidence="2 3" key="1">
    <citation type="submission" date="2021-12" db="EMBL/GenBank/DDBJ databases">
        <title>Genome sequence of Kibdelosporangium philippinense ATCC 49844.</title>
        <authorList>
            <person name="Fedorov E.A."/>
            <person name="Omeragic M."/>
            <person name="Shalygina K.F."/>
            <person name="Maclea K.S."/>
        </authorList>
    </citation>
    <scope>NUCLEOTIDE SEQUENCE [LARGE SCALE GENOMIC DNA]</scope>
    <source>
        <strain evidence="2 3">ATCC 49844</strain>
    </source>
</reference>
<feature type="transmembrane region" description="Helical" evidence="1">
    <location>
        <begin position="67"/>
        <end position="85"/>
    </location>
</feature>
<keyword evidence="1" id="KW-0812">Transmembrane</keyword>
<evidence type="ECO:0000313" key="2">
    <source>
        <dbReference type="EMBL" id="MCE7005596.1"/>
    </source>
</evidence>
<name>A0ABS8ZCL8_9PSEU</name>
<keyword evidence="1" id="KW-0472">Membrane</keyword>